<feature type="region of interest" description="Disordered" evidence="1">
    <location>
        <begin position="219"/>
        <end position="248"/>
    </location>
</feature>
<evidence type="ECO:0000256" key="1">
    <source>
        <dbReference type="SAM" id="MobiDB-lite"/>
    </source>
</evidence>
<keyword evidence="2" id="KW-1185">Reference proteome</keyword>
<dbReference type="WBParaSite" id="PSU_v2.g13379.t1">
    <property type="protein sequence ID" value="PSU_v2.g13379.t1"/>
    <property type="gene ID" value="PSU_v2.g13379"/>
</dbReference>
<dbReference type="AlphaFoldDB" id="A0A914Y1P2"/>
<accession>A0A914Y1P2</accession>
<feature type="region of interest" description="Disordered" evidence="1">
    <location>
        <begin position="159"/>
        <end position="178"/>
    </location>
</feature>
<organism evidence="2 3">
    <name type="scientific">Panagrolaimus superbus</name>
    <dbReference type="NCBI Taxonomy" id="310955"/>
    <lineage>
        <taxon>Eukaryota</taxon>
        <taxon>Metazoa</taxon>
        <taxon>Ecdysozoa</taxon>
        <taxon>Nematoda</taxon>
        <taxon>Chromadorea</taxon>
        <taxon>Rhabditida</taxon>
        <taxon>Tylenchina</taxon>
        <taxon>Panagrolaimomorpha</taxon>
        <taxon>Panagrolaimoidea</taxon>
        <taxon>Panagrolaimidae</taxon>
        <taxon>Panagrolaimus</taxon>
    </lineage>
</organism>
<protein>
    <submittedName>
        <fullName evidence="3">Uncharacterized protein</fullName>
    </submittedName>
</protein>
<dbReference type="Proteomes" id="UP000887577">
    <property type="component" value="Unplaced"/>
</dbReference>
<evidence type="ECO:0000313" key="2">
    <source>
        <dbReference type="Proteomes" id="UP000887577"/>
    </source>
</evidence>
<evidence type="ECO:0000313" key="3">
    <source>
        <dbReference type="WBParaSite" id="PSU_v2.g13379.t1"/>
    </source>
</evidence>
<name>A0A914Y1P2_9BILA</name>
<reference evidence="3" key="1">
    <citation type="submission" date="2022-11" db="UniProtKB">
        <authorList>
            <consortium name="WormBaseParasite"/>
        </authorList>
    </citation>
    <scope>IDENTIFICATION</scope>
</reference>
<proteinExistence type="predicted"/>
<sequence length="248" mass="28164">MTFFGDIRFLAFIYFALLLDVLAAKTLGVPFFALRRHQTSMRHGFGPISQSKTDVFSSQFFTSGVKAAGRGKSVPSYRAGLLNDDEEDEGQSLPEIKEALDYEPTLVTLPPPPSVLAARNELKCFYLIRKFEETHKQKNSNENVPLPCASSVPTYQEFLSSHDSPSIEPTPEYLDPNPYPFHQIEPYPRSRSLNVPVNPQPQKILRFGNVVVYEYEIESEEEQEEEAMEVDEMAEDENVGVVDEEEDY</sequence>